<comment type="caution">
    <text evidence="2">The sequence shown here is derived from an EMBL/GenBank/DDBJ whole genome shotgun (WGS) entry which is preliminary data.</text>
</comment>
<dbReference type="AlphaFoldDB" id="A0A941FGS5"/>
<evidence type="ECO:0000313" key="2">
    <source>
        <dbReference type="EMBL" id="MBR8643985.1"/>
    </source>
</evidence>
<gene>
    <name evidence="2" type="ORF">KEH51_02260</name>
</gene>
<reference evidence="2" key="1">
    <citation type="submission" date="2021-04" db="EMBL/GenBank/DDBJ databases">
        <title>Whole genome sequencing of Enterococci isolates from hospitalized patients.</title>
        <authorList>
            <person name="Ogoti B.M."/>
            <person name="Onyambu F.G."/>
        </authorList>
    </citation>
    <scope>NUCLEOTIDE SEQUENCE</scope>
    <source>
        <strain evidence="2">242</strain>
    </source>
</reference>
<evidence type="ECO:0000313" key="3">
    <source>
        <dbReference type="Proteomes" id="UP000680045"/>
    </source>
</evidence>
<dbReference type="Proteomes" id="UP000680045">
    <property type="component" value="Unassembled WGS sequence"/>
</dbReference>
<feature type="region of interest" description="Disordered" evidence="1">
    <location>
        <begin position="1"/>
        <end position="34"/>
    </location>
</feature>
<sequence>MERKVRDSCGKSVAKGDPAGERRGGSRTARGKRVPGVEIITHTHFRKSAPVPSLLGISACGVWASRLFGSSVANFFHPLRITVKKNMKDKLVMFKIMVGVGPDHPFSRQTEKHPKGVF</sequence>
<protein>
    <submittedName>
        <fullName evidence="2">Uncharacterized protein</fullName>
    </submittedName>
</protein>
<accession>A0A941FGS5</accession>
<dbReference type="EMBL" id="JAGTPW010000002">
    <property type="protein sequence ID" value="MBR8643985.1"/>
    <property type="molecule type" value="Genomic_DNA"/>
</dbReference>
<name>A0A941FGS5_9BACI</name>
<evidence type="ECO:0000256" key="1">
    <source>
        <dbReference type="SAM" id="MobiDB-lite"/>
    </source>
</evidence>
<proteinExistence type="predicted"/>
<organism evidence="2 3">
    <name type="scientific">Peribacillus frigoritolerans</name>
    <dbReference type="NCBI Taxonomy" id="450367"/>
    <lineage>
        <taxon>Bacteria</taxon>
        <taxon>Bacillati</taxon>
        <taxon>Bacillota</taxon>
        <taxon>Bacilli</taxon>
        <taxon>Bacillales</taxon>
        <taxon>Bacillaceae</taxon>
        <taxon>Peribacillus</taxon>
    </lineage>
</organism>